<dbReference type="InterPro" id="IPR025665">
    <property type="entry name" value="Beta-barrel_OMP_2"/>
</dbReference>
<keyword evidence="1" id="KW-0732">Signal</keyword>
<dbReference type="EMBL" id="JBHUHZ010000004">
    <property type="protein sequence ID" value="MFD2164483.1"/>
    <property type="molecule type" value="Genomic_DNA"/>
</dbReference>
<name>A0ABW4ZQS7_9SPHI</name>
<feature type="domain" description="Outer membrane protein beta-barrel" evidence="2">
    <location>
        <begin position="80"/>
        <end position="222"/>
    </location>
</feature>
<evidence type="ECO:0000313" key="3">
    <source>
        <dbReference type="EMBL" id="MFD2164483.1"/>
    </source>
</evidence>
<sequence>MKKRLQLLSLFVLGSICAFAQTGQGGNWGGGADEQIFSPGFVFQFISSEYKIFKKPSWQDSYENPDVPGQYLTGQLKSISSTPSPGFGLGFIAAFKLQEHTDLRITPALMFLDRTLNYEYEDPAMNRQQKVPTTTVEFPLGIKLKSDRRLNFRSYILAGGKYSMDIISKKKTDDSGLALTEKFVKNKKSFFSYEVAIGFDFYFEWFKLSPEFKLSNSIGNVLKKEDHPYSRPLEKLYTRNFQFSLYFE</sequence>
<proteinExistence type="predicted"/>
<evidence type="ECO:0000256" key="1">
    <source>
        <dbReference type="SAM" id="SignalP"/>
    </source>
</evidence>
<dbReference type="Proteomes" id="UP001597387">
    <property type="component" value="Unassembled WGS sequence"/>
</dbReference>
<reference evidence="4" key="1">
    <citation type="journal article" date="2019" name="Int. J. Syst. Evol. Microbiol.">
        <title>The Global Catalogue of Microorganisms (GCM) 10K type strain sequencing project: providing services to taxonomists for standard genome sequencing and annotation.</title>
        <authorList>
            <consortium name="The Broad Institute Genomics Platform"/>
            <consortium name="The Broad Institute Genome Sequencing Center for Infectious Disease"/>
            <person name="Wu L."/>
            <person name="Ma J."/>
        </authorList>
    </citation>
    <scope>NUCLEOTIDE SEQUENCE [LARGE SCALE GENOMIC DNA]</scope>
    <source>
        <strain evidence="4">KCTC 42217</strain>
    </source>
</reference>
<accession>A0ABW4ZQS7</accession>
<organism evidence="3 4">
    <name type="scientific">Paradesertivirga mongoliensis</name>
    <dbReference type="NCBI Taxonomy" id="2100740"/>
    <lineage>
        <taxon>Bacteria</taxon>
        <taxon>Pseudomonadati</taxon>
        <taxon>Bacteroidota</taxon>
        <taxon>Sphingobacteriia</taxon>
        <taxon>Sphingobacteriales</taxon>
        <taxon>Sphingobacteriaceae</taxon>
        <taxon>Paradesertivirga</taxon>
    </lineage>
</organism>
<comment type="caution">
    <text evidence="3">The sequence shown here is derived from an EMBL/GenBank/DDBJ whole genome shotgun (WGS) entry which is preliminary data.</text>
</comment>
<feature type="signal peptide" evidence="1">
    <location>
        <begin position="1"/>
        <end position="20"/>
    </location>
</feature>
<protein>
    <submittedName>
        <fullName evidence="3">Outer membrane beta-barrel protein</fullName>
    </submittedName>
</protein>
<evidence type="ECO:0000313" key="4">
    <source>
        <dbReference type="Proteomes" id="UP001597387"/>
    </source>
</evidence>
<dbReference type="Pfam" id="PF13568">
    <property type="entry name" value="OMP_b-brl_2"/>
    <property type="match status" value="1"/>
</dbReference>
<gene>
    <name evidence="3" type="ORF">ACFSJU_18910</name>
</gene>
<feature type="chain" id="PRO_5047462904" evidence="1">
    <location>
        <begin position="21"/>
        <end position="248"/>
    </location>
</feature>
<keyword evidence="4" id="KW-1185">Reference proteome</keyword>
<evidence type="ECO:0000259" key="2">
    <source>
        <dbReference type="Pfam" id="PF13568"/>
    </source>
</evidence>
<dbReference type="RefSeq" id="WP_255901948.1">
    <property type="nucleotide sequence ID" value="NZ_JAFMZO010000002.1"/>
</dbReference>